<sequence length="247" mass="26638">MADDTLADAARALAAAFAGRMDLRDMDSVGDAVDRVLRQRLLSGYAQELEGQPPEASLRWMLERLATLEARLLTLQAAQWQGVPPPFVEQAGHAAPARSFEEILIPAEVRVLCDEVVSCEGFYSAERSGTGAPYRWLGPSTRAAIAVPRLKGPLEVRLHLFSAMVPHALERVRLSVGGGEWGAVTVAEEGGFTVLTSLVEPGDAQWAASMQLEIDAAQTDSPARHGSADQREMAFALSWVALKTMSD</sequence>
<proteinExistence type="predicted"/>
<dbReference type="Proteomes" id="UP000282957">
    <property type="component" value="Unassembled WGS sequence"/>
</dbReference>
<dbReference type="OrthoDB" id="7279889at2"/>
<keyword evidence="2" id="KW-1185">Reference proteome</keyword>
<reference evidence="1 2" key="1">
    <citation type="submission" date="2019-01" db="EMBL/GenBank/DDBJ databases">
        <authorList>
            <person name="Chen W.-M."/>
        </authorList>
    </citation>
    <scope>NUCLEOTIDE SEQUENCE [LARGE SCALE GENOMIC DNA]</scope>
    <source>
        <strain evidence="1 2">CCP-6</strain>
    </source>
</reference>
<organism evidence="1 2">
    <name type="scientific">Rhodovarius crocodyli</name>
    <dbReference type="NCBI Taxonomy" id="1979269"/>
    <lineage>
        <taxon>Bacteria</taxon>
        <taxon>Pseudomonadati</taxon>
        <taxon>Pseudomonadota</taxon>
        <taxon>Alphaproteobacteria</taxon>
        <taxon>Acetobacterales</taxon>
        <taxon>Roseomonadaceae</taxon>
        <taxon>Rhodovarius</taxon>
    </lineage>
</organism>
<dbReference type="EMBL" id="SACL01000013">
    <property type="protein sequence ID" value="RVT90592.1"/>
    <property type="molecule type" value="Genomic_DNA"/>
</dbReference>
<dbReference type="AlphaFoldDB" id="A0A437LYX1"/>
<accession>A0A437LYX1</accession>
<evidence type="ECO:0000313" key="1">
    <source>
        <dbReference type="EMBL" id="RVT90592.1"/>
    </source>
</evidence>
<comment type="caution">
    <text evidence="1">The sequence shown here is derived from an EMBL/GenBank/DDBJ whole genome shotgun (WGS) entry which is preliminary data.</text>
</comment>
<gene>
    <name evidence="1" type="ORF">EOD42_23455</name>
</gene>
<evidence type="ECO:0000313" key="2">
    <source>
        <dbReference type="Proteomes" id="UP000282957"/>
    </source>
</evidence>
<dbReference type="RefSeq" id="WP_127790034.1">
    <property type="nucleotide sequence ID" value="NZ_SACL01000013.1"/>
</dbReference>
<name>A0A437LYX1_9PROT</name>
<protein>
    <submittedName>
        <fullName evidence="1">Uncharacterized protein</fullName>
    </submittedName>
</protein>